<dbReference type="EMBL" id="JAUMIT010000001">
    <property type="protein sequence ID" value="MDO3693352.1"/>
    <property type="molecule type" value="Genomic_DNA"/>
</dbReference>
<keyword evidence="3" id="KW-1185">Reference proteome</keyword>
<keyword evidence="1" id="KW-0472">Membrane</keyword>
<proteinExistence type="predicted"/>
<dbReference type="CDD" id="cd07818">
    <property type="entry name" value="SRPBCC_1"/>
    <property type="match status" value="1"/>
</dbReference>
<dbReference type="SUPFAM" id="SSF55961">
    <property type="entry name" value="Bet v1-like"/>
    <property type="match status" value="1"/>
</dbReference>
<reference evidence="2" key="1">
    <citation type="submission" date="2023-07" db="EMBL/GenBank/DDBJ databases">
        <title>Wenyingzhuangia sp. chi5 genome sequencing and assembly.</title>
        <authorList>
            <person name="Park S."/>
        </authorList>
    </citation>
    <scope>NUCLEOTIDE SEQUENCE</scope>
    <source>
        <strain evidence="2">Chi5</strain>
    </source>
</reference>
<keyword evidence="1" id="KW-0812">Transmembrane</keyword>
<dbReference type="Proteomes" id="UP001168642">
    <property type="component" value="Unassembled WGS sequence"/>
</dbReference>
<dbReference type="InterPro" id="IPR023393">
    <property type="entry name" value="START-like_dom_sf"/>
</dbReference>
<name>A0ABT8VN23_9FLAO</name>
<evidence type="ECO:0000313" key="3">
    <source>
        <dbReference type="Proteomes" id="UP001168642"/>
    </source>
</evidence>
<protein>
    <submittedName>
        <fullName evidence="2">SRPBCC family protein</fullName>
    </submittedName>
</protein>
<evidence type="ECO:0000256" key="1">
    <source>
        <dbReference type="SAM" id="Phobius"/>
    </source>
</evidence>
<feature type="transmembrane region" description="Helical" evidence="1">
    <location>
        <begin position="6"/>
        <end position="23"/>
    </location>
</feature>
<sequence>MKKIFLYGSVIIIAILLILIMIAPKSETIQRSIIIEKPIEVVYPYFASLQNIEEYDVLQTLDPNTVHEYRGVGNTVGSVRAWKSEHKRVGVGEQEIIEMIPNKEIISELRIEKPVEFNSTTFFKFDDNGTDTKVIWGQDLYYGALQSVFMMLIDVNKLKGSDLEKGLKNAKSILEK</sequence>
<organism evidence="2 3">
    <name type="scientific">Wenyingzhuangia gilva</name>
    <dbReference type="NCBI Taxonomy" id="3057677"/>
    <lineage>
        <taxon>Bacteria</taxon>
        <taxon>Pseudomonadati</taxon>
        <taxon>Bacteroidota</taxon>
        <taxon>Flavobacteriia</taxon>
        <taxon>Flavobacteriales</taxon>
        <taxon>Flavobacteriaceae</taxon>
        <taxon>Wenyingzhuangia</taxon>
    </lineage>
</organism>
<accession>A0ABT8VN23</accession>
<evidence type="ECO:0000313" key="2">
    <source>
        <dbReference type="EMBL" id="MDO3693352.1"/>
    </source>
</evidence>
<dbReference type="Gene3D" id="3.30.530.20">
    <property type="match status" value="1"/>
</dbReference>
<keyword evidence="1" id="KW-1133">Transmembrane helix</keyword>
<dbReference type="RefSeq" id="WP_302882624.1">
    <property type="nucleotide sequence ID" value="NZ_JAUMIT010000001.1"/>
</dbReference>
<gene>
    <name evidence="2" type="ORF">QVZ41_00630</name>
</gene>
<comment type="caution">
    <text evidence="2">The sequence shown here is derived from an EMBL/GenBank/DDBJ whole genome shotgun (WGS) entry which is preliminary data.</text>
</comment>